<comment type="caution">
    <text evidence="1">The sequence shown here is derived from an EMBL/GenBank/DDBJ whole genome shotgun (WGS) entry which is preliminary data.</text>
</comment>
<proteinExistence type="predicted"/>
<reference evidence="1" key="1">
    <citation type="journal article" date="2014" name="Front. Microbiol.">
        <title>High frequency of phylogenetically diverse reductive dehalogenase-homologous genes in deep subseafloor sedimentary metagenomes.</title>
        <authorList>
            <person name="Kawai M."/>
            <person name="Futagami T."/>
            <person name="Toyoda A."/>
            <person name="Takaki Y."/>
            <person name="Nishi S."/>
            <person name="Hori S."/>
            <person name="Arai W."/>
            <person name="Tsubouchi T."/>
            <person name="Morono Y."/>
            <person name="Uchiyama I."/>
            <person name="Ito T."/>
            <person name="Fujiyama A."/>
            <person name="Inagaki F."/>
            <person name="Takami H."/>
        </authorList>
    </citation>
    <scope>NUCLEOTIDE SEQUENCE</scope>
    <source>
        <strain evidence="1">Expedition CK06-06</strain>
    </source>
</reference>
<organism evidence="1">
    <name type="scientific">marine sediment metagenome</name>
    <dbReference type="NCBI Taxonomy" id="412755"/>
    <lineage>
        <taxon>unclassified sequences</taxon>
        <taxon>metagenomes</taxon>
        <taxon>ecological metagenomes</taxon>
    </lineage>
</organism>
<protein>
    <submittedName>
        <fullName evidence="1">Uncharacterized protein</fullName>
    </submittedName>
</protein>
<dbReference type="AlphaFoldDB" id="X0ZHG7"/>
<name>X0ZHG7_9ZZZZ</name>
<dbReference type="EMBL" id="BART01005659">
    <property type="protein sequence ID" value="GAG68794.1"/>
    <property type="molecule type" value="Genomic_DNA"/>
</dbReference>
<accession>X0ZHG7</accession>
<feature type="non-terminal residue" evidence="1">
    <location>
        <position position="1"/>
    </location>
</feature>
<evidence type="ECO:0000313" key="1">
    <source>
        <dbReference type="EMBL" id="GAG68794.1"/>
    </source>
</evidence>
<gene>
    <name evidence="1" type="ORF">S01H4_12935</name>
</gene>
<sequence>RNAGDAVIKAWTTLSANDQKHIIDHSKKQIV</sequence>